<dbReference type="Proteomes" id="UP000324832">
    <property type="component" value="Unassembled WGS sequence"/>
</dbReference>
<proteinExistence type="predicted"/>
<feature type="transmembrane region" description="Helical" evidence="1">
    <location>
        <begin position="124"/>
        <end position="146"/>
    </location>
</feature>
<feature type="transmembrane region" description="Helical" evidence="1">
    <location>
        <begin position="64"/>
        <end position="86"/>
    </location>
</feature>
<dbReference type="SUPFAM" id="SSF103473">
    <property type="entry name" value="MFS general substrate transporter"/>
    <property type="match status" value="1"/>
</dbReference>
<sequence length="517" mass="57127">MSTKNLASVPRTEKRIKLIPPDGGWGWMILLGTGLSNIFNQSMLSLFSLVYGDALEAMGHDTKGAAIVMSTMLFVTNFGGPVAGAIVKLTSPRFVCVLGAFFCTAGIFLSAFSTHIIHLVISYGVLLGTGLGFIQNASFVAINSYFKVKKSIAVGLAMAGTGIGQTLMPHVVRYLLESYGFKGACLLLSSLSLHGICGTMLIQPVEWHMKKIEEEVIIDEQARLLEDNVSSKNKDYTENGNLEYKSNRRATEPNVISKNGVEKNPTQRISQSDKDLSFEKNGKSVGIKNFKMDAPSENKSLLRKLYDLFGISLLSSPRFINVVVGTSLTVVSIQNFSMIYPLFLQKKALMTKQETANCMSAVAFADIIGRLSLPQVQSKFNISARMMLILTSIWLLVVRQFLAYQSNMYVLLMMSALYGFGRSMIIVARNIAISEKCRMDQVAAAVGLGMLTMGIIVPPIGYFLGWIRDYTNSYIICITAQNALLVIFLAMWIPDMFCEYIQEKKKRRKGVNEVQLS</sequence>
<name>A0A5E4R1F9_9NEOP</name>
<keyword evidence="3" id="KW-1185">Reference proteome</keyword>
<dbReference type="AlphaFoldDB" id="A0A5E4R1F9"/>
<reference evidence="2 3" key="1">
    <citation type="submission" date="2017-07" db="EMBL/GenBank/DDBJ databases">
        <authorList>
            <person name="Talla V."/>
            <person name="Backstrom N."/>
        </authorList>
    </citation>
    <scope>NUCLEOTIDE SEQUENCE [LARGE SCALE GENOMIC DNA]</scope>
</reference>
<organism evidence="2 3">
    <name type="scientific">Leptidea sinapis</name>
    <dbReference type="NCBI Taxonomy" id="189913"/>
    <lineage>
        <taxon>Eukaryota</taxon>
        <taxon>Metazoa</taxon>
        <taxon>Ecdysozoa</taxon>
        <taxon>Arthropoda</taxon>
        <taxon>Hexapoda</taxon>
        <taxon>Insecta</taxon>
        <taxon>Pterygota</taxon>
        <taxon>Neoptera</taxon>
        <taxon>Endopterygota</taxon>
        <taxon>Lepidoptera</taxon>
        <taxon>Glossata</taxon>
        <taxon>Ditrysia</taxon>
        <taxon>Papilionoidea</taxon>
        <taxon>Pieridae</taxon>
        <taxon>Dismorphiinae</taxon>
        <taxon>Leptidea</taxon>
    </lineage>
</organism>
<dbReference type="Pfam" id="PF07690">
    <property type="entry name" value="MFS_1"/>
    <property type="match status" value="1"/>
</dbReference>
<keyword evidence="1" id="KW-0812">Transmembrane</keyword>
<dbReference type="PANTHER" id="PTHR11360:SF229">
    <property type="entry name" value="AGAP007601-PA"/>
    <property type="match status" value="1"/>
</dbReference>
<feature type="transmembrane region" description="Helical" evidence="1">
    <location>
        <begin position="319"/>
        <end position="343"/>
    </location>
</feature>
<keyword evidence="1" id="KW-1133">Transmembrane helix</keyword>
<evidence type="ECO:0000256" key="1">
    <source>
        <dbReference type="SAM" id="Phobius"/>
    </source>
</evidence>
<evidence type="ECO:0000313" key="2">
    <source>
        <dbReference type="EMBL" id="VVD04187.1"/>
    </source>
</evidence>
<dbReference type="PANTHER" id="PTHR11360">
    <property type="entry name" value="MONOCARBOXYLATE TRANSPORTER"/>
    <property type="match status" value="1"/>
</dbReference>
<dbReference type="InterPro" id="IPR036259">
    <property type="entry name" value="MFS_trans_sf"/>
</dbReference>
<gene>
    <name evidence="2" type="ORF">LSINAPIS_LOCUS14003</name>
</gene>
<dbReference type="Gene3D" id="1.20.1250.20">
    <property type="entry name" value="MFS general substrate transporter like domains"/>
    <property type="match status" value="1"/>
</dbReference>
<protein>
    <recommendedName>
        <fullName evidence="4">Major facilitator superfamily (MFS) profile domain-containing protein</fullName>
    </recommendedName>
</protein>
<evidence type="ECO:0000313" key="3">
    <source>
        <dbReference type="Proteomes" id="UP000324832"/>
    </source>
</evidence>
<dbReference type="EMBL" id="FZQP02006837">
    <property type="protein sequence ID" value="VVD04187.1"/>
    <property type="molecule type" value="Genomic_DNA"/>
</dbReference>
<feature type="transmembrane region" description="Helical" evidence="1">
    <location>
        <begin position="443"/>
        <end position="467"/>
    </location>
</feature>
<feature type="transmembrane region" description="Helical" evidence="1">
    <location>
        <begin position="473"/>
        <end position="498"/>
    </location>
</feature>
<keyword evidence="1" id="KW-0472">Membrane</keyword>
<feature type="transmembrane region" description="Helical" evidence="1">
    <location>
        <begin position="92"/>
        <end position="112"/>
    </location>
</feature>
<feature type="transmembrane region" description="Helical" evidence="1">
    <location>
        <begin position="382"/>
        <end position="402"/>
    </location>
</feature>
<dbReference type="GO" id="GO:0008028">
    <property type="term" value="F:monocarboxylic acid transmembrane transporter activity"/>
    <property type="evidence" value="ECO:0007669"/>
    <property type="project" value="TreeGrafter"/>
</dbReference>
<dbReference type="InterPro" id="IPR050327">
    <property type="entry name" value="Proton-linked_MCT"/>
</dbReference>
<feature type="transmembrane region" description="Helical" evidence="1">
    <location>
        <begin position="25"/>
        <end position="52"/>
    </location>
</feature>
<dbReference type="InterPro" id="IPR011701">
    <property type="entry name" value="MFS"/>
</dbReference>
<evidence type="ECO:0008006" key="4">
    <source>
        <dbReference type="Google" id="ProtNLM"/>
    </source>
</evidence>
<feature type="transmembrane region" description="Helical" evidence="1">
    <location>
        <begin position="408"/>
        <end position="431"/>
    </location>
</feature>
<accession>A0A5E4R1F9</accession>